<proteinExistence type="inferred from homology"/>
<dbReference type="PANTHER" id="PTHR11592:SF78">
    <property type="entry name" value="GLUTATHIONE PEROXIDASE"/>
    <property type="match status" value="1"/>
</dbReference>
<dbReference type="PIRSF" id="PIRSF000303">
    <property type="entry name" value="Glutathion_perox"/>
    <property type="match status" value="1"/>
</dbReference>
<accession>A0A1I6YTC4</accession>
<dbReference type="OrthoDB" id="9789406at2"/>
<dbReference type="RefSeq" id="WP_090247355.1">
    <property type="nucleotide sequence ID" value="NZ_FPAS01000001.1"/>
</dbReference>
<evidence type="ECO:0000256" key="5">
    <source>
        <dbReference type="RuleBase" id="RU000499"/>
    </source>
</evidence>
<dbReference type="Gene3D" id="3.40.30.10">
    <property type="entry name" value="Glutaredoxin"/>
    <property type="match status" value="1"/>
</dbReference>
<evidence type="ECO:0000256" key="3">
    <source>
        <dbReference type="ARBA" id="ARBA00023002"/>
    </source>
</evidence>
<comment type="similarity">
    <text evidence="1 5">Belongs to the glutathione peroxidase family.</text>
</comment>
<evidence type="ECO:0000256" key="4">
    <source>
        <dbReference type="PIRSR" id="PIRSR000303-1"/>
    </source>
</evidence>
<dbReference type="STRING" id="477690.SAMN05216474_1150"/>
<dbReference type="EMBL" id="FPAS01000001">
    <property type="protein sequence ID" value="SFT53568.1"/>
    <property type="molecule type" value="Genomic_DNA"/>
</dbReference>
<dbReference type="Pfam" id="PF00255">
    <property type="entry name" value="GSHPx"/>
    <property type="match status" value="1"/>
</dbReference>
<protein>
    <recommendedName>
        <fullName evidence="5">Glutathione peroxidase</fullName>
    </recommendedName>
</protein>
<feature type="active site" evidence="4">
    <location>
        <position position="35"/>
    </location>
</feature>
<dbReference type="PRINTS" id="PR01011">
    <property type="entry name" value="GLUTPROXDASE"/>
</dbReference>
<dbReference type="GO" id="GO:0004601">
    <property type="term" value="F:peroxidase activity"/>
    <property type="evidence" value="ECO:0007669"/>
    <property type="project" value="UniProtKB-KW"/>
</dbReference>
<dbReference type="InterPro" id="IPR000889">
    <property type="entry name" value="Glutathione_peroxidase"/>
</dbReference>
<dbReference type="PROSITE" id="PS00460">
    <property type="entry name" value="GLUTATHIONE_PEROXID_1"/>
    <property type="match status" value="1"/>
</dbReference>
<name>A0A1I6YTC4_9FLAO</name>
<evidence type="ECO:0000313" key="7">
    <source>
        <dbReference type="Proteomes" id="UP000236454"/>
    </source>
</evidence>
<dbReference type="InterPro" id="IPR029760">
    <property type="entry name" value="GPX_CS"/>
</dbReference>
<dbReference type="GO" id="GO:0034599">
    <property type="term" value="P:cellular response to oxidative stress"/>
    <property type="evidence" value="ECO:0007669"/>
    <property type="project" value="TreeGrafter"/>
</dbReference>
<evidence type="ECO:0000313" key="6">
    <source>
        <dbReference type="EMBL" id="SFT53568.1"/>
    </source>
</evidence>
<dbReference type="SUPFAM" id="SSF52833">
    <property type="entry name" value="Thioredoxin-like"/>
    <property type="match status" value="1"/>
</dbReference>
<dbReference type="FunFam" id="3.40.30.10:FF:000010">
    <property type="entry name" value="Glutathione peroxidase"/>
    <property type="match status" value="1"/>
</dbReference>
<sequence length="158" mass="17859">MSFYDFEIGTPQGEKLKMADFKGKPMLLVNTATKCGLAPQFDGLEKLHQDYKDKGLVVLGFPCNQFLGQEPETNDTVVEACRINHGVTFQLTEKIDVNGENTHPIFQFLKNEKGGFLGSKIKWNFTKFLVDENGKVLKRYSPTTKPEKIEKDIQKLVG</sequence>
<dbReference type="InterPro" id="IPR029759">
    <property type="entry name" value="GPX_AS"/>
</dbReference>
<keyword evidence="7" id="KW-1185">Reference proteome</keyword>
<dbReference type="PROSITE" id="PS00763">
    <property type="entry name" value="GLUTATHIONE_PEROXID_2"/>
    <property type="match status" value="1"/>
</dbReference>
<dbReference type="CDD" id="cd00340">
    <property type="entry name" value="GSH_Peroxidase"/>
    <property type="match status" value="1"/>
</dbReference>
<evidence type="ECO:0000256" key="2">
    <source>
        <dbReference type="ARBA" id="ARBA00022559"/>
    </source>
</evidence>
<keyword evidence="3 5" id="KW-0560">Oxidoreductase</keyword>
<reference evidence="6 7" key="1">
    <citation type="submission" date="2016-10" db="EMBL/GenBank/DDBJ databases">
        <authorList>
            <person name="de Groot N.N."/>
        </authorList>
    </citation>
    <scope>NUCLEOTIDE SEQUENCE [LARGE SCALE GENOMIC DNA]</scope>
    <source>
        <strain evidence="6 7">CGMCC 1.7005</strain>
    </source>
</reference>
<evidence type="ECO:0000256" key="1">
    <source>
        <dbReference type="ARBA" id="ARBA00006926"/>
    </source>
</evidence>
<dbReference type="AlphaFoldDB" id="A0A1I6YTC4"/>
<gene>
    <name evidence="6" type="ORF">SAMN05216474_1150</name>
</gene>
<organism evidence="6 7">
    <name type="scientific">Lishizhenia tianjinensis</name>
    <dbReference type="NCBI Taxonomy" id="477690"/>
    <lineage>
        <taxon>Bacteria</taxon>
        <taxon>Pseudomonadati</taxon>
        <taxon>Bacteroidota</taxon>
        <taxon>Flavobacteriia</taxon>
        <taxon>Flavobacteriales</taxon>
        <taxon>Crocinitomicaceae</taxon>
        <taxon>Lishizhenia</taxon>
    </lineage>
</organism>
<keyword evidence="2 5" id="KW-0575">Peroxidase</keyword>
<dbReference type="Proteomes" id="UP000236454">
    <property type="component" value="Unassembled WGS sequence"/>
</dbReference>
<dbReference type="InterPro" id="IPR036249">
    <property type="entry name" value="Thioredoxin-like_sf"/>
</dbReference>
<dbReference type="PROSITE" id="PS51355">
    <property type="entry name" value="GLUTATHIONE_PEROXID_3"/>
    <property type="match status" value="1"/>
</dbReference>
<dbReference type="PANTHER" id="PTHR11592">
    <property type="entry name" value="GLUTATHIONE PEROXIDASE"/>
    <property type="match status" value="1"/>
</dbReference>